<dbReference type="AlphaFoldDB" id="A0A7I9VTR0"/>
<evidence type="ECO:0000313" key="1">
    <source>
        <dbReference type="EMBL" id="GEJ59529.1"/>
    </source>
</evidence>
<keyword evidence="2" id="KW-1185">Reference proteome</keyword>
<gene>
    <name evidence="1" type="ORF">AMYX_42700</name>
</gene>
<accession>A0A7I9VTR0</accession>
<dbReference type="Proteomes" id="UP000503640">
    <property type="component" value="Unassembled WGS sequence"/>
</dbReference>
<evidence type="ECO:0000313" key="2">
    <source>
        <dbReference type="Proteomes" id="UP000503640"/>
    </source>
</evidence>
<comment type="caution">
    <text evidence="1">The sequence shown here is derived from an EMBL/GenBank/DDBJ whole genome shotgun (WGS) entry which is preliminary data.</text>
</comment>
<organism evidence="1 2">
    <name type="scientific">Anaeromyxobacter diazotrophicus</name>
    <dbReference type="NCBI Taxonomy" id="2590199"/>
    <lineage>
        <taxon>Bacteria</taxon>
        <taxon>Pseudomonadati</taxon>
        <taxon>Myxococcota</taxon>
        <taxon>Myxococcia</taxon>
        <taxon>Myxococcales</taxon>
        <taxon>Cystobacterineae</taxon>
        <taxon>Anaeromyxobacteraceae</taxon>
        <taxon>Anaeromyxobacter</taxon>
    </lineage>
</organism>
<proteinExistence type="predicted"/>
<protein>
    <submittedName>
        <fullName evidence="1">Uncharacterized protein</fullName>
    </submittedName>
</protein>
<dbReference type="EMBL" id="BJTG01000016">
    <property type="protein sequence ID" value="GEJ59529.1"/>
    <property type="molecule type" value="Genomic_DNA"/>
</dbReference>
<reference evidence="2" key="1">
    <citation type="journal article" date="2020" name="Appl. Environ. Microbiol.">
        <title>Diazotrophic Anaeromyxobacter Isolates from Soils.</title>
        <authorList>
            <person name="Masuda Y."/>
            <person name="Yamanaka H."/>
            <person name="Xu Z.X."/>
            <person name="Shiratori Y."/>
            <person name="Aono T."/>
            <person name="Amachi S."/>
            <person name="Senoo K."/>
            <person name="Itoh H."/>
        </authorList>
    </citation>
    <scope>NUCLEOTIDE SEQUENCE [LARGE SCALE GENOMIC DNA]</scope>
    <source>
        <strain evidence="2">R267</strain>
    </source>
</reference>
<sequence>MREPVTTISSPNCLPARLPAPGAATVSSAGEGCTTSAAGGWAASPGWLLGATCDGGTAGAGVGAFGSIVPELGGLAGVLGDDGAGAAWFGSWAKAAPEVPTSAPAATAAAMSLRLSDIAPPQ</sequence>
<name>A0A7I9VTR0_9BACT</name>